<dbReference type="AlphaFoldDB" id="A0A328B847"/>
<evidence type="ECO:0000313" key="2">
    <source>
        <dbReference type="Proteomes" id="UP000249524"/>
    </source>
</evidence>
<evidence type="ECO:0000313" key="1">
    <source>
        <dbReference type="EMBL" id="RAK63313.1"/>
    </source>
</evidence>
<dbReference type="SUPFAM" id="SSF52540">
    <property type="entry name" value="P-loop containing nucleoside triphosphate hydrolases"/>
    <property type="match status" value="1"/>
</dbReference>
<comment type="caution">
    <text evidence="1">The sequence shown here is derived from an EMBL/GenBank/DDBJ whole genome shotgun (WGS) entry which is preliminary data.</text>
</comment>
<dbReference type="EMBL" id="QFYS01000008">
    <property type="protein sequence ID" value="RAK63313.1"/>
    <property type="molecule type" value="Genomic_DNA"/>
</dbReference>
<gene>
    <name evidence="1" type="ORF">DJ019_16415</name>
</gene>
<accession>A0A328B847</accession>
<name>A0A328B847_9CAUL</name>
<protein>
    <submittedName>
        <fullName evidence="1">Uncharacterized protein</fullName>
    </submittedName>
</protein>
<keyword evidence="2" id="KW-1185">Reference proteome</keyword>
<reference evidence="1 2" key="1">
    <citation type="submission" date="2018-05" db="EMBL/GenBank/DDBJ databases">
        <authorList>
            <person name="Lanie J.A."/>
            <person name="Ng W.-L."/>
            <person name="Kazmierczak K.M."/>
            <person name="Andrzejewski T.M."/>
            <person name="Davidsen T.M."/>
            <person name="Wayne K.J."/>
            <person name="Tettelin H."/>
            <person name="Glass J.I."/>
            <person name="Rusch D."/>
            <person name="Podicherti R."/>
            <person name="Tsui H.-C.T."/>
            <person name="Winkler M.E."/>
        </authorList>
    </citation>
    <scope>NUCLEOTIDE SEQUENCE [LARGE SCALE GENOMIC DNA]</scope>
    <source>
        <strain evidence="1 2">BUT-10</strain>
    </source>
</reference>
<proteinExistence type="predicted"/>
<sequence>MLAVDGAYFHAGGPIVRVIDRPGGGVMSEAINDQALVTELSSKICWEKRGQRGEWVRCDPPQGVVQNLMRGQNRPHLKALQGLARQPYLGPDRRFITSPGYHAETGIYAAFNGDDYDLKEPTREKAEHALECLKWLIEEVPFASEADLSGALAAMLTAAIRPSLAQAPAFSLTASRSGSGKSYLANIIAAFAGPGDPYITSYPTKADEATKVVVAMLLEKPAVILFDDMQTDWRSFGAINKALTSPTVTERILGSTRTATARTNVLMLGTGNNIEPERDMRRRVISIRLEPRSETPAFRRYRKDDPVEHLRRHRKAAVGDALTIIGAYLAAGAPLADVKPIGTYDGWSTFCRQPLLWLGLPDPAQSLIDQVTHDPDQQLLEEFLTAWSEVFGSRTMTVRKVVATAIDHPNLMDVLTELPVMDGRHVSPGRLGWFLNKNRGRKAGGLRIEPGDSKERRSWRVM</sequence>
<dbReference type="Proteomes" id="UP000249524">
    <property type="component" value="Unassembled WGS sequence"/>
</dbReference>
<organism evidence="1 2">
    <name type="scientific">Phenylobacterium kunshanense</name>
    <dbReference type="NCBI Taxonomy" id="1445034"/>
    <lineage>
        <taxon>Bacteria</taxon>
        <taxon>Pseudomonadati</taxon>
        <taxon>Pseudomonadota</taxon>
        <taxon>Alphaproteobacteria</taxon>
        <taxon>Caulobacterales</taxon>
        <taxon>Caulobacteraceae</taxon>
        <taxon>Phenylobacterium</taxon>
    </lineage>
</organism>
<dbReference type="InterPro" id="IPR027417">
    <property type="entry name" value="P-loop_NTPase"/>
</dbReference>